<dbReference type="PANTHER" id="PTHR42070">
    <property type="entry name" value="FILAMENT ASSOCIATED PROTEIN, PUTATIVE (AFU_ORTHOLOGUE AFUA_8G06630)-RELATED"/>
    <property type="match status" value="1"/>
</dbReference>
<dbReference type="Proteomes" id="UP001456524">
    <property type="component" value="Unassembled WGS sequence"/>
</dbReference>
<gene>
    <name evidence="2" type="ORF">IWX90DRAFT_67133</name>
</gene>
<organism evidence="2 3">
    <name type="scientific">Phyllosticta citrichinensis</name>
    <dbReference type="NCBI Taxonomy" id="1130410"/>
    <lineage>
        <taxon>Eukaryota</taxon>
        <taxon>Fungi</taxon>
        <taxon>Dikarya</taxon>
        <taxon>Ascomycota</taxon>
        <taxon>Pezizomycotina</taxon>
        <taxon>Dothideomycetes</taxon>
        <taxon>Dothideomycetes incertae sedis</taxon>
        <taxon>Botryosphaeriales</taxon>
        <taxon>Phyllostictaceae</taxon>
        <taxon>Phyllosticta</taxon>
    </lineage>
</organism>
<evidence type="ECO:0008006" key="4">
    <source>
        <dbReference type="Google" id="ProtNLM"/>
    </source>
</evidence>
<evidence type="ECO:0000256" key="1">
    <source>
        <dbReference type="SAM" id="MobiDB-lite"/>
    </source>
</evidence>
<evidence type="ECO:0000313" key="3">
    <source>
        <dbReference type="Proteomes" id="UP001456524"/>
    </source>
</evidence>
<dbReference type="PANTHER" id="PTHR42070:SF1">
    <property type="entry name" value="FILAMENT ASSOCIATED PROTEIN, PUTATIVE (AFU_ORTHOLOGUE AFUA_8G06630)-RELATED"/>
    <property type="match status" value="1"/>
</dbReference>
<name>A0ABR1XHP3_9PEZI</name>
<accession>A0ABR1XHP3</accession>
<feature type="compositionally biased region" description="Basic and acidic residues" evidence="1">
    <location>
        <begin position="13"/>
        <end position="25"/>
    </location>
</feature>
<proteinExistence type="predicted"/>
<evidence type="ECO:0000313" key="2">
    <source>
        <dbReference type="EMBL" id="KAK8154839.1"/>
    </source>
</evidence>
<keyword evidence="3" id="KW-1185">Reference proteome</keyword>
<protein>
    <recommendedName>
        <fullName evidence="4">BZIP domain-containing protein</fullName>
    </recommendedName>
</protein>
<sequence length="227" mass="24327">MARKKSAIPPSVRQRDNQRRSRAQHKEHVAQLQAKLLAYEQHGVQATAAVQQAARAVAQENRLLRELLARRGVSRHEVAAFLGEQRGVGSEEMVGCGGGGGGVTSTTRATSNASTITDAESSLSVVEPRLAAATTPQHLPHAYDRQTIHTSTPLPHGSDTASGQEMSCAEAAAIMAAMRGQHHSNDSSSYDDDLELARRELGCAADALLMSCRVRNVRLMDVLDRGS</sequence>
<dbReference type="EMBL" id="JBBWUH010000011">
    <property type="protein sequence ID" value="KAK8154839.1"/>
    <property type="molecule type" value="Genomic_DNA"/>
</dbReference>
<comment type="caution">
    <text evidence="2">The sequence shown here is derived from an EMBL/GenBank/DDBJ whole genome shotgun (WGS) entry which is preliminary data.</text>
</comment>
<reference evidence="2 3" key="1">
    <citation type="journal article" date="2022" name="G3 (Bethesda)">
        <title>Enemy or ally: a genomic approach to elucidate the lifestyle of Phyllosticta citrichinaensis.</title>
        <authorList>
            <person name="Buijs V.A."/>
            <person name="Groenewald J.Z."/>
            <person name="Haridas S."/>
            <person name="LaButti K.M."/>
            <person name="Lipzen A."/>
            <person name="Martin F.M."/>
            <person name="Barry K."/>
            <person name="Grigoriev I.V."/>
            <person name="Crous P.W."/>
            <person name="Seidl M.F."/>
        </authorList>
    </citation>
    <scope>NUCLEOTIDE SEQUENCE [LARGE SCALE GENOMIC DNA]</scope>
    <source>
        <strain evidence="2 3">CBS 129764</strain>
    </source>
</reference>
<feature type="region of interest" description="Disordered" evidence="1">
    <location>
        <begin position="1"/>
        <end position="25"/>
    </location>
</feature>